<accession>A0A643C4G1</accession>
<comment type="similarity">
    <text evidence="1">Belongs to the cytochrome P450 family.</text>
</comment>
<evidence type="ECO:0000313" key="3">
    <source>
        <dbReference type="EMBL" id="KAB0395107.1"/>
    </source>
</evidence>
<evidence type="ECO:0000256" key="2">
    <source>
        <dbReference type="SAM" id="SignalP"/>
    </source>
</evidence>
<dbReference type="PANTHER" id="PTHR24291:SF141">
    <property type="entry name" value="CYTOCHROME P450 CYP4F13-RELATED"/>
    <property type="match status" value="1"/>
</dbReference>
<proteinExistence type="inferred from homology"/>
<sequence length="352" mass="40340">MLQLSLSWLGLGPVAASPWLLLLLVGASWLLARVLARIYAFCDNRCHLRCFLQPPKRNWFWGPLGLVKSNEEGMRLVEDLGHYFRDVHLLWMGPFYPILRLVHPNFTAPLLQATATIIPKDMFFYSVLNPWLGDGLLLSAGDKWSHHRRLLTPAFHFEIFEAAKWQRLASEGSTHLDMFEHISLMTLDSLQKCVFSFDSNCQEKPSEYIAAVLELSALVMKRTEACDLVHDFTEAVIRERHCTLISQCSQDFLKAKAKVETLDFIDVLLLAKDEDGKELSDEDIQAEADTFMFEGHDTTASGLSWVLYNLVKYPEYQERCQQEVRELLRDREPKEIEWGKLEGMSSSLGVQG</sequence>
<dbReference type="InterPro" id="IPR036396">
    <property type="entry name" value="Cyt_P450_sf"/>
</dbReference>
<dbReference type="SUPFAM" id="SSF48264">
    <property type="entry name" value="Cytochrome P450"/>
    <property type="match status" value="1"/>
</dbReference>
<dbReference type="GO" id="GO:0004497">
    <property type="term" value="F:monooxygenase activity"/>
    <property type="evidence" value="ECO:0007669"/>
    <property type="project" value="InterPro"/>
</dbReference>
<dbReference type="PANTHER" id="PTHR24291">
    <property type="entry name" value="CYTOCHROME P450 FAMILY 4"/>
    <property type="match status" value="1"/>
</dbReference>
<gene>
    <name evidence="3" type="ORF">E2I00_005718</name>
</gene>
<keyword evidence="2" id="KW-0732">Signal</keyword>
<reference evidence="3 4" key="1">
    <citation type="journal article" date="2019" name="PLoS ONE">
        <title>Genomic analyses reveal an absence of contemporary introgressive admixture between fin whales and blue whales, despite known hybrids.</title>
        <authorList>
            <person name="Westbury M.V."/>
            <person name="Petersen B."/>
            <person name="Lorenzen E.D."/>
        </authorList>
    </citation>
    <scope>NUCLEOTIDE SEQUENCE [LARGE SCALE GENOMIC DNA]</scope>
    <source>
        <strain evidence="3">FinWhale-01</strain>
    </source>
</reference>
<evidence type="ECO:0000256" key="1">
    <source>
        <dbReference type="ARBA" id="ARBA00010617"/>
    </source>
</evidence>
<dbReference type="Pfam" id="PF00067">
    <property type="entry name" value="p450"/>
    <property type="match status" value="1"/>
</dbReference>
<dbReference type="OrthoDB" id="9683347at2759"/>
<keyword evidence="4" id="KW-1185">Reference proteome</keyword>
<dbReference type="GO" id="GO:0020037">
    <property type="term" value="F:heme binding"/>
    <property type="evidence" value="ECO:0007669"/>
    <property type="project" value="InterPro"/>
</dbReference>
<comment type="caution">
    <text evidence="3">The sequence shown here is derived from an EMBL/GenBank/DDBJ whole genome shotgun (WGS) entry which is preliminary data.</text>
</comment>
<dbReference type="Gene3D" id="1.10.630.10">
    <property type="entry name" value="Cytochrome P450"/>
    <property type="match status" value="1"/>
</dbReference>
<dbReference type="InterPro" id="IPR050196">
    <property type="entry name" value="Cytochrome_P450_Monoox"/>
</dbReference>
<dbReference type="InterPro" id="IPR001128">
    <property type="entry name" value="Cyt_P450"/>
</dbReference>
<dbReference type="Proteomes" id="UP000437017">
    <property type="component" value="Unassembled WGS sequence"/>
</dbReference>
<name>A0A643C4G1_BALPH</name>
<evidence type="ECO:0000313" key="4">
    <source>
        <dbReference type="Proteomes" id="UP000437017"/>
    </source>
</evidence>
<organism evidence="3 4">
    <name type="scientific">Balaenoptera physalus</name>
    <name type="common">Fin whale</name>
    <name type="synonym">Balaena physalus</name>
    <dbReference type="NCBI Taxonomy" id="9770"/>
    <lineage>
        <taxon>Eukaryota</taxon>
        <taxon>Metazoa</taxon>
        <taxon>Chordata</taxon>
        <taxon>Craniata</taxon>
        <taxon>Vertebrata</taxon>
        <taxon>Euteleostomi</taxon>
        <taxon>Mammalia</taxon>
        <taxon>Eutheria</taxon>
        <taxon>Laurasiatheria</taxon>
        <taxon>Artiodactyla</taxon>
        <taxon>Whippomorpha</taxon>
        <taxon>Cetacea</taxon>
        <taxon>Mysticeti</taxon>
        <taxon>Balaenopteridae</taxon>
        <taxon>Balaenoptera</taxon>
    </lineage>
</organism>
<dbReference type="GO" id="GO:0016705">
    <property type="term" value="F:oxidoreductase activity, acting on paired donors, with incorporation or reduction of molecular oxygen"/>
    <property type="evidence" value="ECO:0007669"/>
    <property type="project" value="InterPro"/>
</dbReference>
<feature type="signal peptide" evidence="2">
    <location>
        <begin position="1"/>
        <end position="16"/>
    </location>
</feature>
<protein>
    <submittedName>
        <fullName evidence="3">Uncharacterized protein</fullName>
    </submittedName>
</protein>
<dbReference type="GO" id="GO:0005506">
    <property type="term" value="F:iron ion binding"/>
    <property type="evidence" value="ECO:0007669"/>
    <property type="project" value="InterPro"/>
</dbReference>
<dbReference type="EMBL" id="SGJD01002582">
    <property type="protein sequence ID" value="KAB0395107.1"/>
    <property type="molecule type" value="Genomic_DNA"/>
</dbReference>
<feature type="chain" id="PRO_5025044064" evidence="2">
    <location>
        <begin position="17"/>
        <end position="352"/>
    </location>
</feature>
<dbReference type="AlphaFoldDB" id="A0A643C4G1"/>